<evidence type="ECO:0000259" key="3">
    <source>
        <dbReference type="PROSITE" id="PS50110"/>
    </source>
</evidence>
<gene>
    <name evidence="4" type="ORF">GCM10010970_26270</name>
</gene>
<dbReference type="PANTHER" id="PTHR44591:SF3">
    <property type="entry name" value="RESPONSE REGULATORY DOMAIN-CONTAINING PROTEIN"/>
    <property type="match status" value="1"/>
</dbReference>
<evidence type="ECO:0000256" key="1">
    <source>
        <dbReference type="ARBA" id="ARBA00022553"/>
    </source>
</evidence>
<comment type="caution">
    <text evidence="4">The sequence shown here is derived from an EMBL/GenBank/DDBJ whole genome shotgun (WGS) entry which is preliminary data.</text>
</comment>
<dbReference type="InterPro" id="IPR001789">
    <property type="entry name" value="Sig_transdc_resp-reg_receiver"/>
</dbReference>
<sequence>MRKFGELVVLVVDDFEPMRKATLTQLRSMGIERVVQAKDGAEALRILKRQTVDMILSDWNMPIMTGLDFLIAVRKDEALSHLPFVMVNQIWASRR</sequence>
<dbReference type="Gene3D" id="3.40.50.2300">
    <property type="match status" value="1"/>
</dbReference>
<dbReference type="InterPro" id="IPR011006">
    <property type="entry name" value="CheY-like_superfamily"/>
</dbReference>
<dbReference type="PANTHER" id="PTHR44591">
    <property type="entry name" value="STRESS RESPONSE REGULATOR PROTEIN 1"/>
    <property type="match status" value="1"/>
</dbReference>
<name>A0ABQ2PBN3_9NEIS</name>
<dbReference type="SUPFAM" id="SSF52172">
    <property type="entry name" value="CheY-like"/>
    <property type="match status" value="1"/>
</dbReference>
<dbReference type="EMBL" id="BMLX01000003">
    <property type="protein sequence ID" value="GGP22623.1"/>
    <property type="molecule type" value="Genomic_DNA"/>
</dbReference>
<evidence type="ECO:0000256" key="2">
    <source>
        <dbReference type="PROSITE-ProRule" id="PRU00169"/>
    </source>
</evidence>
<dbReference type="Pfam" id="PF00072">
    <property type="entry name" value="Response_reg"/>
    <property type="match status" value="1"/>
</dbReference>
<evidence type="ECO:0000313" key="5">
    <source>
        <dbReference type="Proteomes" id="UP000637267"/>
    </source>
</evidence>
<evidence type="ECO:0000313" key="4">
    <source>
        <dbReference type="EMBL" id="GGP22623.1"/>
    </source>
</evidence>
<accession>A0ABQ2PBN3</accession>
<protein>
    <recommendedName>
        <fullName evidence="3">Response regulatory domain-containing protein</fullName>
    </recommendedName>
</protein>
<feature type="modified residue" description="4-aspartylphosphate" evidence="2">
    <location>
        <position position="58"/>
    </location>
</feature>
<dbReference type="Proteomes" id="UP000637267">
    <property type="component" value="Unassembled WGS sequence"/>
</dbReference>
<feature type="domain" description="Response regulatory" evidence="3">
    <location>
        <begin position="8"/>
        <end position="95"/>
    </location>
</feature>
<reference evidence="5" key="1">
    <citation type="journal article" date="2019" name="Int. J. Syst. Evol. Microbiol.">
        <title>The Global Catalogue of Microorganisms (GCM) 10K type strain sequencing project: providing services to taxonomists for standard genome sequencing and annotation.</title>
        <authorList>
            <consortium name="The Broad Institute Genomics Platform"/>
            <consortium name="The Broad Institute Genome Sequencing Center for Infectious Disease"/>
            <person name="Wu L."/>
            <person name="Ma J."/>
        </authorList>
    </citation>
    <scope>NUCLEOTIDE SEQUENCE [LARGE SCALE GENOMIC DNA]</scope>
    <source>
        <strain evidence="5">CGMCC 1.8859</strain>
    </source>
</reference>
<dbReference type="PROSITE" id="PS50110">
    <property type="entry name" value="RESPONSE_REGULATORY"/>
    <property type="match status" value="1"/>
</dbReference>
<organism evidence="4 5">
    <name type="scientific">Silvimonas iriomotensis</name>
    <dbReference type="NCBI Taxonomy" id="449662"/>
    <lineage>
        <taxon>Bacteria</taxon>
        <taxon>Pseudomonadati</taxon>
        <taxon>Pseudomonadota</taxon>
        <taxon>Betaproteobacteria</taxon>
        <taxon>Neisseriales</taxon>
        <taxon>Chitinibacteraceae</taxon>
        <taxon>Silvimonas</taxon>
    </lineage>
</organism>
<keyword evidence="1 2" id="KW-0597">Phosphoprotein</keyword>
<keyword evidence="5" id="KW-1185">Reference proteome</keyword>
<proteinExistence type="predicted"/>
<dbReference type="InterPro" id="IPR050595">
    <property type="entry name" value="Bact_response_regulator"/>
</dbReference>
<dbReference type="RefSeq" id="WP_188704814.1">
    <property type="nucleotide sequence ID" value="NZ_BMLX01000003.1"/>
</dbReference>